<dbReference type="PANTHER" id="PTHR34796">
    <property type="entry name" value="EXPRESSED PROTEIN"/>
    <property type="match status" value="1"/>
</dbReference>
<dbReference type="InterPro" id="IPR023203">
    <property type="entry name" value="TTHA0068_sf"/>
</dbReference>
<comment type="caution">
    <text evidence="2">The sequence shown here is derived from an EMBL/GenBank/DDBJ whole genome shotgun (WGS) entry which is preliminary data.</text>
</comment>
<protein>
    <submittedName>
        <fullName evidence="2">DUF309 domain-containing protein</fullName>
    </submittedName>
</protein>
<dbReference type="SUPFAM" id="SSF140663">
    <property type="entry name" value="TTHA0068-like"/>
    <property type="match status" value="1"/>
</dbReference>
<dbReference type="Gene3D" id="1.10.3450.10">
    <property type="entry name" value="TTHA0068-like"/>
    <property type="match status" value="1"/>
</dbReference>
<evidence type="ECO:0000313" key="2">
    <source>
        <dbReference type="EMBL" id="GAA3966541.1"/>
    </source>
</evidence>
<keyword evidence="3" id="KW-1185">Reference proteome</keyword>
<organism evidence="2 3">
    <name type="scientific">Gordonia caeni</name>
    <dbReference type="NCBI Taxonomy" id="1007097"/>
    <lineage>
        <taxon>Bacteria</taxon>
        <taxon>Bacillati</taxon>
        <taxon>Actinomycetota</taxon>
        <taxon>Actinomycetes</taxon>
        <taxon>Mycobacteriales</taxon>
        <taxon>Gordoniaceae</taxon>
        <taxon>Gordonia</taxon>
    </lineage>
</organism>
<proteinExistence type="predicted"/>
<dbReference type="Pfam" id="PF03745">
    <property type="entry name" value="DUF309"/>
    <property type="match status" value="1"/>
</dbReference>
<sequence length="178" mass="18777">MANPGDIDRDRDEDGRARNARPRDALGRPLPPGSVGVERIPEDLDLPAAESLSWAQDLLEQGLAFNAHEVLEGAWKSCPDGERMLWQGLAQLAVGITHVQRGNPKGAQSLLERAVRRIESHEGPVPYGIDAAGLVAYADDLAAVLRGGDDPAPGDLVPRLTSADAGPSPVTPCAPADD</sequence>
<dbReference type="EMBL" id="BAAAZW010000009">
    <property type="protein sequence ID" value="GAA3966541.1"/>
    <property type="molecule type" value="Genomic_DNA"/>
</dbReference>
<evidence type="ECO:0000256" key="1">
    <source>
        <dbReference type="SAM" id="MobiDB-lite"/>
    </source>
</evidence>
<dbReference type="PANTHER" id="PTHR34796:SF1">
    <property type="entry name" value="EXPRESSED PROTEIN"/>
    <property type="match status" value="1"/>
</dbReference>
<reference evidence="3" key="1">
    <citation type="journal article" date="2019" name="Int. J. Syst. Evol. Microbiol.">
        <title>The Global Catalogue of Microorganisms (GCM) 10K type strain sequencing project: providing services to taxonomists for standard genome sequencing and annotation.</title>
        <authorList>
            <consortium name="The Broad Institute Genomics Platform"/>
            <consortium name="The Broad Institute Genome Sequencing Center for Infectious Disease"/>
            <person name="Wu L."/>
            <person name="Ma J."/>
        </authorList>
    </citation>
    <scope>NUCLEOTIDE SEQUENCE [LARGE SCALE GENOMIC DNA]</scope>
    <source>
        <strain evidence="3">JCM 16923</strain>
    </source>
</reference>
<feature type="region of interest" description="Disordered" evidence="1">
    <location>
        <begin position="1"/>
        <end position="39"/>
    </location>
</feature>
<dbReference type="Proteomes" id="UP001418444">
    <property type="component" value="Unassembled WGS sequence"/>
</dbReference>
<name>A0ABP7PJM8_9ACTN</name>
<dbReference type="RefSeq" id="WP_344785071.1">
    <property type="nucleotide sequence ID" value="NZ_BAAAZW010000009.1"/>
</dbReference>
<gene>
    <name evidence="2" type="ORF">GCM10022231_29300</name>
</gene>
<feature type="compositionally biased region" description="Basic and acidic residues" evidence="1">
    <location>
        <begin position="1"/>
        <end position="26"/>
    </location>
</feature>
<dbReference type="InterPro" id="IPR005500">
    <property type="entry name" value="DUF309"/>
</dbReference>
<evidence type="ECO:0000313" key="3">
    <source>
        <dbReference type="Proteomes" id="UP001418444"/>
    </source>
</evidence>
<feature type="region of interest" description="Disordered" evidence="1">
    <location>
        <begin position="149"/>
        <end position="178"/>
    </location>
</feature>
<accession>A0ABP7PJM8</accession>